<dbReference type="AlphaFoldDB" id="A0A212J6N7"/>
<keyword evidence="1" id="KW-1133">Transmembrane helix</keyword>
<name>A0A212J6N7_9FIRM</name>
<evidence type="ECO:0000313" key="2">
    <source>
        <dbReference type="EMBL" id="SBV95103.1"/>
    </source>
</evidence>
<protein>
    <submittedName>
        <fullName evidence="2">Uncharacterized protein</fullName>
    </submittedName>
</protein>
<organism evidence="2">
    <name type="scientific">uncultured Eubacteriales bacterium</name>
    <dbReference type="NCBI Taxonomy" id="172733"/>
    <lineage>
        <taxon>Bacteria</taxon>
        <taxon>Bacillati</taxon>
        <taxon>Bacillota</taxon>
        <taxon>Clostridia</taxon>
        <taxon>Eubacteriales</taxon>
        <taxon>environmental samples</taxon>
    </lineage>
</organism>
<feature type="transmembrane region" description="Helical" evidence="1">
    <location>
        <begin position="12"/>
        <end position="30"/>
    </location>
</feature>
<accession>A0A212J6N7</accession>
<gene>
    <name evidence="2" type="ORF">KL86CLO1_10602</name>
</gene>
<dbReference type="EMBL" id="FLUN01000001">
    <property type="protein sequence ID" value="SBV95103.1"/>
    <property type="molecule type" value="Genomic_DNA"/>
</dbReference>
<keyword evidence="1" id="KW-0812">Transmembrane</keyword>
<keyword evidence="1" id="KW-0472">Membrane</keyword>
<evidence type="ECO:0000256" key="1">
    <source>
        <dbReference type="SAM" id="Phobius"/>
    </source>
</evidence>
<proteinExistence type="predicted"/>
<reference evidence="2" key="1">
    <citation type="submission" date="2016-04" db="EMBL/GenBank/DDBJ databases">
        <authorList>
            <person name="Evans L.H."/>
            <person name="Alamgir A."/>
            <person name="Owens N."/>
            <person name="Weber N.D."/>
            <person name="Virtaneva K."/>
            <person name="Barbian K."/>
            <person name="Babar A."/>
            <person name="Rosenke K."/>
        </authorList>
    </citation>
    <scope>NUCLEOTIDE SEQUENCE</scope>
    <source>
        <strain evidence="2">86</strain>
    </source>
</reference>
<sequence>MMFSATNDGSVGPLPCGFMSCGAAVGLLAGTSREEKRAMRQAERAERAFRAQKGYRDSSPLSLLLYKLRSGSTAQLH</sequence>